<keyword evidence="14" id="KW-1185">Reference proteome</keyword>
<dbReference type="Ensembl" id="ENSPNAT00000007113.2">
    <property type="protein sequence ID" value="ENSPNAP00000025641.1"/>
    <property type="gene ID" value="ENSPNAG00000010814.2"/>
</dbReference>
<feature type="region of interest" description="Disordered" evidence="8">
    <location>
        <begin position="108"/>
        <end position="136"/>
    </location>
</feature>
<evidence type="ECO:0000256" key="10">
    <source>
        <dbReference type="SAM" id="SignalP"/>
    </source>
</evidence>
<keyword evidence="3 10" id="KW-0732">Signal</keyword>
<feature type="signal peptide" evidence="10">
    <location>
        <begin position="1"/>
        <end position="18"/>
    </location>
</feature>
<reference evidence="13" key="3">
    <citation type="submission" date="2025-09" db="UniProtKB">
        <authorList>
            <consortium name="Ensembl"/>
        </authorList>
    </citation>
    <scope>IDENTIFICATION</scope>
</reference>
<dbReference type="GO" id="GO:0004867">
    <property type="term" value="F:serine-type endopeptidase inhibitor activity"/>
    <property type="evidence" value="ECO:0007669"/>
    <property type="project" value="UniProtKB-KW"/>
</dbReference>
<comment type="subcellular location">
    <subcellularLocation>
        <location evidence="1">Membrane</location>
    </subcellularLocation>
</comment>
<dbReference type="GeneID" id="108425825"/>
<dbReference type="OMA" id="CDWDQST"/>
<feature type="domain" description="BPTI/Kunitz inhibitor" evidence="11">
    <location>
        <begin position="300"/>
        <end position="350"/>
    </location>
</feature>
<evidence type="ECO:0000256" key="4">
    <source>
        <dbReference type="ARBA" id="ARBA00022900"/>
    </source>
</evidence>
<dbReference type="PANTHER" id="PTHR47247">
    <property type="entry name" value="KUNITZ-TYPE PROTEASE INHIBITOR 2"/>
    <property type="match status" value="1"/>
</dbReference>
<dbReference type="RefSeq" id="XP_017550296.1">
    <property type="nucleotide sequence ID" value="XM_017694807.2"/>
</dbReference>
<dbReference type="Gene3D" id="4.10.410.10">
    <property type="entry name" value="Pancreatic trypsin inhibitor Kunitz domain"/>
    <property type="match status" value="3"/>
</dbReference>
<proteinExistence type="predicted"/>
<dbReference type="Pfam" id="PF07502">
    <property type="entry name" value="MANEC"/>
    <property type="match status" value="1"/>
</dbReference>
<gene>
    <name evidence="13" type="primary">SPINT2</name>
</gene>
<dbReference type="STRING" id="42514.ENSPNAP00000025641"/>
<dbReference type="InterPro" id="IPR002223">
    <property type="entry name" value="Kunitz_BPTI"/>
</dbReference>
<evidence type="ECO:0000313" key="14">
    <source>
        <dbReference type="Proteomes" id="UP001501920"/>
    </source>
</evidence>
<evidence type="ECO:0000256" key="1">
    <source>
        <dbReference type="ARBA" id="ARBA00004370"/>
    </source>
</evidence>
<dbReference type="OrthoDB" id="5950222at2759"/>
<accession>A0A3B4DRB8</accession>
<feature type="compositionally biased region" description="Low complexity" evidence="8">
    <location>
        <begin position="125"/>
        <end position="134"/>
    </location>
</feature>
<dbReference type="Pfam" id="PF00014">
    <property type="entry name" value="Kunitz_BPTI"/>
    <property type="match status" value="3"/>
</dbReference>
<evidence type="ECO:0000256" key="3">
    <source>
        <dbReference type="ARBA" id="ARBA00022729"/>
    </source>
</evidence>
<protein>
    <recommendedName>
        <fullName evidence="15">Serine peptidase inhibitor, Kunitz type, 2</fullName>
    </recommendedName>
</protein>
<dbReference type="InterPro" id="IPR020901">
    <property type="entry name" value="Prtase_inh_Kunz-CS"/>
</dbReference>
<dbReference type="FunFam" id="4.10.410.10:FF:000006">
    <property type="entry name" value="Serine peptidase inhibitor, Kunitz type 1"/>
    <property type="match status" value="1"/>
</dbReference>
<evidence type="ECO:0000256" key="7">
    <source>
        <dbReference type="ARBA" id="ARBA00023180"/>
    </source>
</evidence>
<keyword evidence="5 9" id="KW-0472">Membrane</keyword>
<feature type="chain" id="PRO_5017421640" description="Serine peptidase inhibitor, Kunitz type, 2" evidence="10">
    <location>
        <begin position="19"/>
        <end position="422"/>
    </location>
</feature>
<dbReference type="SUPFAM" id="SSF57362">
    <property type="entry name" value="BPTI-like"/>
    <property type="match status" value="3"/>
</dbReference>
<dbReference type="GeneTree" id="ENSGT00940000160348"/>
<feature type="domain" description="MANSC" evidence="12">
    <location>
        <begin position="28"/>
        <end position="108"/>
    </location>
</feature>
<organism evidence="13 14">
    <name type="scientific">Pygocentrus nattereri</name>
    <name type="common">Red-bellied piranha</name>
    <dbReference type="NCBI Taxonomy" id="42514"/>
    <lineage>
        <taxon>Eukaryota</taxon>
        <taxon>Metazoa</taxon>
        <taxon>Chordata</taxon>
        <taxon>Craniata</taxon>
        <taxon>Vertebrata</taxon>
        <taxon>Euteleostomi</taxon>
        <taxon>Actinopterygii</taxon>
        <taxon>Neopterygii</taxon>
        <taxon>Teleostei</taxon>
        <taxon>Ostariophysi</taxon>
        <taxon>Characiformes</taxon>
        <taxon>Characoidei</taxon>
        <taxon>Pygocentrus</taxon>
    </lineage>
</organism>
<dbReference type="PROSITE" id="PS50986">
    <property type="entry name" value="MANSC"/>
    <property type="match status" value="1"/>
</dbReference>
<feature type="transmembrane region" description="Helical" evidence="9">
    <location>
        <begin position="365"/>
        <end position="386"/>
    </location>
</feature>
<evidence type="ECO:0000259" key="12">
    <source>
        <dbReference type="PROSITE" id="PS50986"/>
    </source>
</evidence>
<dbReference type="SMART" id="SM00131">
    <property type="entry name" value="KU"/>
    <property type="match status" value="3"/>
</dbReference>
<evidence type="ECO:0000256" key="9">
    <source>
        <dbReference type="SAM" id="Phobius"/>
    </source>
</evidence>
<evidence type="ECO:0000256" key="5">
    <source>
        <dbReference type="ARBA" id="ARBA00023136"/>
    </source>
</evidence>
<dbReference type="InterPro" id="IPR013980">
    <property type="entry name" value="MANSC_dom"/>
</dbReference>
<evidence type="ECO:0008006" key="15">
    <source>
        <dbReference type="Google" id="ProtNLM"/>
    </source>
</evidence>
<dbReference type="AlphaFoldDB" id="A0A3B4DRB8"/>
<keyword evidence="4" id="KW-0722">Serine protease inhibitor</keyword>
<keyword evidence="2" id="KW-0646">Protease inhibitor</keyword>
<evidence type="ECO:0000256" key="8">
    <source>
        <dbReference type="SAM" id="MobiDB-lite"/>
    </source>
</evidence>
<keyword evidence="9" id="KW-1133">Transmembrane helix</keyword>
<evidence type="ECO:0000259" key="11">
    <source>
        <dbReference type="PROSITE" id="PS50279"/>
    </source>
</evidence>
<dbReference type="InterPro" id="IPR036880">
    <property type="entry name" value="Kunitz_BPTI_sf"/>
</dbReference>
<evidence type="ECO:0000256" key="2">
    <source>
        <dbReference type="ARBA" id="ARBA00022690"/>
    </source>
</evidence>
<dbReference type="PROSITE" id="PS50279">
    <property type="entry name" value="BPTI_KUNITZ_2"/>
    <property type="match status" value="3"/>
</dbReference>
<name>A0A3B4DRB8_PYGNA</name>
<keyword evidence="9" id="KW-0812">Transmembrane</keyword>
<reference evidence="13 14" key="1">
    <citation type="submission" date="2020-10" db="EMBL/GenBank/DDBJ databases">
        <title>Pygocentrus nattereri (red-bellied piranha) genome, fPygNat1, primary haplotype.</title>
        <authorList>
            <person name="Myers G."/>
            <person name="Meyer A."/>
            <person name="Karagic N."/>
            <person name="Pippel M."/>
            <person name="Winkler S."/>
            <person name="Tracey A."/>
            <person name="Wood J."/>
            <person name="Formenti G."/>
            <person name="Howe K."/>
            <person name="Fedrigo O."/>
            <person name="Jarvis E.D."/>
        </authorList>
    </citation>
    <scope>NUCLEOTIDE SEQUENCE [LARGE SCALE GENOMIC DNA]</scope>
</reference>
<feature type="compositionally biased region" description="Basic and acidic residues" evidence="8">
    <location>
        <begin position="110"/>
        <end position="122"/>
    </location>
</feature>
<feature type="domain" description="BPTI/Kunitz inhibitor" evidence="11">
    <location>
        <begin position="137"/>
        <end position="187"/>
    </location>
</feature>
<keyword evidence="6" id="KW-1015">Disulfide bond</keyword>
<keyword evidence="7" id="KW-0325">Glycoprotein</keyword>
<dbReference type="PRINTS" id="PR00759">
    <property type="entry name" value="BASICPTASE"/>
</dbReference>
<dbReference type="GO" id="GO:0016020">
    <property type="term" value="C:membrane"/>
    <property type="evidence" value="ECO:0007669"/>
    <property type="project" value="UniProtKB-SubCell"/>
</dbReference>
<sequence length="422" mass="46457">MVRLLASVYLLCAAAVLAQQDGCEWDSNAEVNRGLSPDSLGAGATYAAHLPKVQEDGRCREECCGREDCHLALIGTPADGTSECFLVNCMKEGKDVCVLLPSSQFRSYRKSSERRQPKELGEPRSSTSSSSNSTDRCRYEKAVGPCRAAFARFYYDVTSQTCKSFIYGGCKGNDNNFETGGDCEAACSGVTGDVIVDSRDSQKRRMAGPEQSKDTALSEMTSEEFAEKCQADPDVGLCRAAIPRFYYKSGTCKQFIFGGCRGNKNNYGSEEECMKSCTVKIVESKKEDDKENIEDYHEACTPLADAGLCRAAFQMFYFEPSSQSCKSFTYGGCGGNKNRYDSVEECMSKCAGKQGRNGRSRWTPAFFLVATLAIISMILLVGLLLISSRRTRQQLVFTLDDKQELLPEEYVPAEDPPKPVLH</sequence>
<dbReference type="PROSITE" id="PS00280">
    <property type="entry name" value="BPTI_KUNITZ_1"/>
    <property type="match status" value="2"/>
</dbReference>
<feature type="domain" description="BPTI/Kunitz inhibitor" evidence="11">
    <location>
        <begin position="229"/>
        <end position="277"/>
    </location>
</feature>
<dbReference type="SMART" id="SM00765">
    <property type="entry name" value="MANEC"/>
    <property type="match status" value="1"/>
</dbReference>
<dbReference type="PANTHER" id="PTHR47247:SF1">
    <property type="entry name" value="KUNITZ-TYPE PROTEASE INHIBITOR 2"/>
    <property type="match status" value="1"/>
</dbReference>
<reference evidence="13" key="2">
    <citation type="submission" date="2025-08" db="UniProtKB">
        <authorList>
            <consortium name="Ensembl"/>
        </authorList>
    </citation>
    <scope>IDENTIFICATION</scope>
</reference>
<evidence type="ECO:0000313" key="13">
    <source>
        <dbReference type="Ensembl" id="ENSPNAP00000025641.1"/>
    </source>
</evidence>
<dbReference type="CTD" id="10653"/>
<evidence type="ECO:0000256" key="6">
    <source>
        <dbReference type="ARBA" id="ARBA00023157"/>
    </source>
</evidence>
<dbReference type="Proteomes" id="UP001501920">
    <property type="component" value="Chromosome 17"/>
</dbReference>
<dbReference type="InterPro" id="IPR011106">
    <property type="entry name" value="MANSC_N"/>
</dbReference>